<dbReference type="AlphaFoldDB" id="A0A4V3BI22"/>
<accession>A0A4V3BI22</accession>
<dbReference type="RefSeq" id="WP_133476825.1">
    <property type="nucleotide sequence ID" value="NZ_JBBOJD010000047.1"/>
</dbReference>
<evidence type="ECO:0000313" key="2">
    <source>
        <dbReference type="Proteomes" id="UP000295195"/>
    </source>
</evidence>
<protein>
    <submittedName>
        <fullName evidence="1">Uncharacterized protein</fullName>
    </submittedName>
</protein>
<sequence length="411" mass="48037">MNQDLKEIISDVKKIWANSVILYVLPEQGSKEGMIYKSIDHNHEKSLTHDLLNLLLQEQFLREFNFSATLELLKSSIGKMRPELFDFEYDLDHCRSLFEDFNHLEQPTDESKVQFANKQLKEMNEKLEKLRADKKLFNYIFYSNIDNQTIYCQDTDKRAILLMELVANICQELHLNPNSLIDAMIEKAKTLRTQLIMGTYNKETQQKSILLKLSQFGYLGFYRGYDETKIQDKMIRVSKFVQNNGSDWHCIFVESPRTNYLSISYTDFAEVKKNILTLCRGDDKPEHIEKNANWLKLAFSAIDLNKWFYPSKQWNSTKNAISKFSHVEGKSPLPVDEFVQDNQSQVNGILSEVVKNNMTNVKSAFNKKLKREYQEPLGSVIFQLLGTLTSVYPEHQDEIKDFGRTMEKELL</sequence>
<dbReference type="EMBL" id="NKLP01000289">
    <property type="protein sequence ID" value="TDN28445.1"/>
    <property type="molecule type" value="Genomic_DNA"/>
</dbReference>
<reference evidence="1 2" key="1">
    <citation type="submission" date="2017-06" db="EMBL/GenBank/DDBJ databases">
        <authorList>
            <person name="Swanenburg J."/>
            <person name="Kort R."/>
        </authorList>
    </citation>
    <scope>NUCLEOTIDE SEQUENCE [LARGE SCALE GENOMIC DNA]</scope>
    <source>
        <strain evidence="1 2">RL05</strain>
    </source>
</reference>
<gene>
    <name evidence="1" type="ORF">CEE75_12995</name>
</gene>
<comment type="caution">
    <text evidence="1">The sequence shown here is derived from an EMBL/GenBank/DDBJ whole genome shotgun (WGS) entry which is preliminary data.</text>
</comment>
<name>A0A4V3BI22_9LACO</name>
<evidence type="ECO:0000313" key="1">
    <source>
        <dbReference type="EMBL" id="TDN28445.1"/>
    </source>
</evidence>
<proteinExistence type="predicted"/>
<organism evidence="1 2">
    <name type="scientific">Lactobacillus crispatus</name>
    <dbReference type="NCBI Taxonomy" id="47770"/>
    <lineage>
        <taxon>Bacteria</taxon>
        <taxon>Bacillati</taxon>
        <taxon>Bacillota</taxon>
        <taxon>Bacilli</taxon>
        <taxon>Lactobacillales</taxon>
        <taxon>Lactobacillaceae</taxon>
        <taxon>Lactobacillus</taxon>
    </lineage>
</organism>
<dbReference type="Proteomes" id="UP000295195">
    <property type="component" value="Unassembled WGS sequence"/>
</dbReference>